<dbReference type="PROSITE" id="PS50126">
    <property type="entry name" value="S1"/>
    <property type="match status" value="1"/>
</dbReference>
<dbReference type="Pfam" id="PF17674">
    <property type="entry name" value="HHH_9"/>
    <property type="match status" value="1"/>
</dbReference>
<dbReference type="InterPro" id="IPR050437">
    <property type="entry name" value="Ribos_protein_bS1-like"/>
</dbReference>
<protein>
    <submittedName>
        <fullName evidence="3">RNA-binding transcriptional accessory protein</fullName>
    </submittedName>
</protein>
<proteinExistence type="predicted"/>
<dbReference type="InterPro" id="IPR044146">
    <property type="entry name" value="S1_Tex"/>
</dbReference>
<dbReference type="Pfam" id="PF22706">
    <property type="entry name" value="Tex_central_region"/>
    <property type="match status" value="1"/>
</dbReference>
<dbReference type="InterPro" id="IPR018974">
    <property type="entry name" value="Tex-like_N"/>
</dbReference>
<dbReference type="Gene3D" id="1.10.10.650">
    <property type="entry name" value="RuvA domain 2-like"/>
    <property type="match status" value="1"/>
</dbReference>
<dbReference type="Gene3D" id="2.40.50.140">
    <property type="entry name" value="Nucleic acid-binding proteins"/>
    <property type="match status" value="1"/>
</dbReference>
<dbReference type="Pfam" id="PF09371">
    <property type="entry name" value="Tex_N"/>
    <property type="match status" value="1"/>
</dbReference>
<evidence type="ECO:0000259" key="2">
    <source>
        <dbReference type="PROSITE" id="PS50126"/>
    </source>
</evidence>
<dbReference type="SMART" id="SM00316">
    <property type="entry name" value="S1"/>
    <property type="match status" value="1"/>
</dbReference>
<feature type="compositionally biased region" description="Basic and acidic residues" evidence="1">
    <location>
        <begin position="727"/>
        <end position="738"/>
    </location>
</feature>
<dbReference type="Gene3D" id="1.10.3500.10">
    <property type="entry name" value="Tex N-terminal region-like"/>
    <property type="match status" value="1"/>
</dbReference>
<dbReference type="SUPFAM" id="SSF50249">
    <property type="entry name" value="Nucleic acid-binding proteins"/>
    <property type="match status" value="1"/>
</dbReference>
<dbReference type="CDD" id="cd05685">
    <property type="entry name" value="S1_Tex"/>
    <property type="match status" value="1"/>
</dbReference>
<evidence type="ECO:0000313" key="4">
    <source>
        <dbReference type="Proteomes" id="UP000653056"/>
    </source>
</evidence>
<keyword evidence="4" id="KW-1185">Reference proteome</keyword>
<dbReference type="EMBL" id="BMXS01000004">
    <property type="protein sequence ID" value="GGX87331.1"/>
    <property type="molecule type" value="Genomic_DNA"/>
</dbReference>
<name>A0ABQ2YL38_9GAMM</name>
<dbReference type="PANTHER" id="PTHR10724">
    <property type="entry name" value="30S RIBOSOMAL PROTEIN S1"/>
    <property type="match status" value="1"/>
</dbReference>
<dbReference type="SUPFAM" id="SSF47781">
    <property type="entry name" value="RuvA domain 2-like"/>
    <property type="match status" value="2"/>
</dbReference>
<dbReference type="InterPro" id="IPR012340">
    <property type="entry name" value="NA-bd_OB-fold"/>
</dbReference>
<reference evidence="4" key="1">
    <citation type="journal article" date="2019" name="Int. J. Syst. Evol. Microbiol.">
        <title>The Global Catalogue of Microorganisms (GCM) 10K type strain sequencing project: providing services to taxonomists for standard genome sequencing and annotation.</title>
        <authorList>
            <consortium name="The Broad Institute Genomics Platform"/>
            <consortium name="The Broad Institute Genome Sequencing Center for Infectious Disease"/>
            <person name="Wu L."/>
            <person name="Ma J."/>
        </authorList>
    </citation>
    <scope>NUCLEOTIDE SEQUENCE [LARGE SCALE GENOMIC DNA]</scope>
    <source>
        <strain evidence="4">KCTC 22228</strain>
    </source>
</reference>
<dbReference type="InterPro" id="IPR037027">
    <property type="entry name" value="YqgF/RNaseH-like_dom_sf"/>
</dbReference>
<dbReference type="Pfam" id="PF12836">
    <property type="entry name" value="HHH_3"/>
    <property type="match status" value="1"/>
</dbReference>
<dbReference type="InterPro" id="IPR032639">
    <property type="entry name" value="Tex_YqgF"/>
</dbReference>
<accession>A0ABQ2YL38</accession>
<organism evidence="3 4">
    <name type="scientific">Litchfieldella qijiaojingensis</name>
    <dbReference type="NCBI Taxonomy" id="980347"/>
    <lineage>
        <taxon>Bacteria</taxon>
        <taxon>Pseudomonadati</taxon>
        <taxon>Pseudomonadota</taxon>
        <taxon>Gammaproteobacteria</taxon>
        <taxon>Oceanospirillales</taxon>
        <taxon>Halomonadaceae</taxon>
        <taxon>Litchfieldella</taxon>
    </lineage>
</organism>
<dbReference type="InterPro" id="IPR023323">
    <property type="entry name" value="Tex-like_dom_sf"/>
</dbReference>
<evidence type="ECO:0000313" key="3">
    <source>
        <dbReference type="EMBL" id="GGX87331.1"/>
    </source>
</evidence>
<dbReference type="SMART" id="SM00732">
    <property type="entry name" value="YqgFc"/>
    <property type="match status" value="1"/>
</dbReference>
<dbReference type="Proteomes" id="UP000653056">
    <property type="component" value="Unassembled WGS sequence"/>
</dbReference>
<dbReference type="RefSeq" id="WP_189467439.1">
    <property type="nucleotide sequence ID" value="NZ_BMXS01000004.1"/>
</dbReference>
<dbReference type="InterPro" id="IPR012337">
    <property type="entry name" value="RNaseH-like_sf"/>
</dbReference>
<dbReference type="Pfam" id="PF00575">
    <property type="entry name" value="S1"/>
    <property type="match status" value="1"/>
</dbReference>
<dbReference type="InterPro" id="IPR041692">
    <property type="entry name" value="HHH_9"/>
</dbReference>
<dbReference type="Gene3D" id="3.30.420.140">
    <property type="entry name" value="YqgF/RNase H-like domain"/>
    <property type="match status" value="1"/>
</dbReference>
<dbReference type="InterPro" id="IPR010994">
    <property type="entry name" value="RuvA_2-like"/>
</dbReference>
<dbReference type="InterPro" id="IPR003029">
    <property type="entry name" value="S1_domain"/>
</dbReference>
<dbReference type="InterPro" id="IPR006641">
    <property type="entry name" value="YqgF/RNaseH-like_dom"/>
</dbReference>
<feature type="region of interest" description="Disordered" evidence="1">
    <location>
        <begin position="727"/>
        <end position="783"/>
    </location>
</feature>
<dbReference type="Pfam" id="PF16921">
    <property type="entry name" value="Tex_YqgF"/>
    <property type="match status" value="1"/>
</dbReference>
<feature type="compositionally biased region" description="Low complexity" evidence="1">
    <location>
        <begin position="771"/>
        <end position="783"/>
    </location>
</feature>
<dbReference type="InterPro" id="IPR023319">
    <property type="entry name" value="Tex-like_HTH_dom_sf"/>
</dbReference>
<sequence>MDAQAKIIARLAEELVVRPQQVAATVELLDGGATVPFISRYRKEVTGGLDDSQLRHLDERLSYLRELEDRRAAVLAAIDEQGKLTDELAGLIRDADTKQRLEDLYLPYRKKRRTKAQIAREAGLEPLADALLADPSLDPETAAQDYLRPAEGDIPAIEDTKAALDGAKQILMERFAEDAELVGRLRERLWDEGQLSARVIDGKQREGAKFSDYFEHDERLAKTPSHRALAMFRGRNEGVLSLSIKLPGEDEAPRHPGEVAIAQHFDIRDEGRAADRWLKEVVRWTWRVKLYTHLETELMGRLRERAELDAIEVFAANLKDLLLAAPAGPKATLAIDPGLRTGCKVAVVDATGQFLDHATIYPHAPQNRWDESLAVLAKLVDRHDVELVAIGNGTASRETDKLAGDLVKAMAGKRRLAKVMVSEAGASVYSASEYAAREFPDLDVTIRGAVSIARRLQDPLAELVKIEPKSIGVGQYQHDVSQVQLSRSLEAVIEDCVNAVGVDLNMASSALLSRVSGLNPGLAENIVARRNSEGAFKTRKELLDVSRLGPKTFEQCAGFLRIMNGDNPLDGSAVHPEAYPVVERIAARGGREVASLIGDSGFLKQVKPADFVDDTFGVPTISDILKELDKPGRDPRPEFRAAEFREGVENIKDLELGMVLEGSVTNVTHFGAFVDIGVHQDGLVHISALSDKFVEDPRTVVKAGDIVKVKVMSVDLERARIGLSMRLSDEPGESRGGGERAGANGSGQRKGQRKPQGKGPRGDQDGGQLGALGAALLQARKGK</sequence>
<dbReference type="SUPFAM" id="SSF53098">
    <property type="entry name" value="Ribonuclease H-like"/>
    <property type="match status" value="1"/>
</dbReference>
<feature type="domain" description="S1 motif" evidence="2">
    <location>
        <begin position="657"/>
        <end position="726"/>
    </location>
</feature>
<dbReference type="SUPFAM" id="SSF158832">
    <property type="entry name" value="Tex N-terminal region-like"/>
    <property type="match status" value="1"/>
</dbReference>
<dbReference type="InterPro" id="IPR055179">
    <property type="entry name" value="Tex-like_central_region"/>
</dbReference>
<gene>
    <name evidence="3" type="ORF">GCM10007160_13340</name>
</gene>
<dbReference type="PANTHER" id="PTHR10724:SF10">
    <property type="entry name" value="S1 RNA-BINDING DOMAIN-CONTAINING PROTEIN 1"/>
    <property type="match status" value="1"/>
</dbReference>
<comment type="caution">
    <text evidence="3">The sequence shown here is derived from an EMBL/GenBank/DDBJ whole genome shotgun (WGS) entry which is preliminary data.</text>
</comment>
<dbReference type="Gene3D" id="1.10.150.310">
    <property type="entry name" value="Tex RuvX-like domain-like"/>
    <property type="match status" value="1"/>
</dbReference>
<evidence type="ECO:0000256" key="1">
    <source>
        <dbReference type="SAM" id="MobiDB-lite"/>
    </source>
</evidence>